<organism evidence="1 2">
    <name type="scientific">Hypoxylon rubiginosum</name>
    <dbReference type="NCBI Taxonomy" id="110542"/>
    <lineage>
        <taxon>Eukaryota</taxon>
        <taxon>Fungi</taxon>
        <taxon>Dikarya</taxon>
        <taxon>Ascomycota</taxon>
        <taxon>Pezizomycotina</taxon>
        <taxon>Sordariomycetes</taxon>
        <taxon>Xylariomycetidae</taxon>
        <taxon>Xylariales</taxon>
        <taxon>Hypoxylaceae</taxon>
        <taxon>Hypoxylon</taxon>
    </lineage>
</organism>
<evidence type="ECO:0000313" key="2">
    <source>
        <dbReference type="Proteomes" id="UP001497700"/>
    </source>
</evidence>
<sequence>MDPTISYREMRRLMATRLQWLAEVGQGPIDGPQVLRWLETSIPRMQELESNANETSQWLVAREEMLEASKLELHQEKQAVQELVRAAQEKERVAQEQLQQSRAELHAERTHHHFILEGLGDKLQQMGITSGTKDITAQGSRQAWDIFQDQAIMDPGLIEERHKLVQQLESSAQQIANMALEHGNSIRRLNNRIRHLQDQVSNQFEEAERQRHLVQSREGTIKCLRDINSDNQAEIRRLRGQLAKEQRGHRRVSQTLDNLQRLGADPETEESQRKTSEIGQVRAKLNEERQNHSNTSNQLNGANLQVSQLQHQLQQERHVHENAIKELSQAKMRPSWLQEKQNEGSDNARSTPPSWNPIASPHPTNEGISWPHLPEPLAGRLRPLRVKAEFGSLLDANEIRELFITACNEEATAVRLREVLSAHIEKWYCFECVCQYGVHHQGSSAPCKRHRPRFLIKRPLRQGAANIVCREVRAPAARSA</sequence>
<protein>
    <submittedName>
        <fullName evidence="1">Uncharacterized protein</fullName>
    </submittedName>
</protein>
<evidence type="ECO:0000313" key="1">
    <source>
        <dbReference type="EMBL" id="KAI4860376.1"/>
    </source>
</evidence>
<gene>
    <name evidence="1" type="ORF">F4820DRAFT_453008</name>
</gene>
<accession>A0ACB9YLU1</accession>
<proteinExistence type="predicted"/>
<dbReference type="Proteomes" id="UP001497700">
    <property type="component" value="Unassembled WGS sequence"/>
</dbReference>
<name>A0ACB9YLU1_9PEZI</name>
<reference evidence="1 2" key="1">
    <citation type="journal article" date="2022" name="New Phytol.">
        <title>Ecological generalism drives hyperdiversity of secondary metabolite gene clusters in xylarialean endophytes.</title>
        <authorList>
            <person name="Franco M.E.E."/>
            <person name="Wisecaver J.H."/>
            <person name="Arnold A.E."/>
            <person name="Ju Y.M."/>
            <person name="Slot J.C."/>
            <person name="Ahrendt S."/>
            <person name="Moore L.P."/>
            <person name="Eastman K.E."/>
            <person name="Scott K."/>
            <person name="Konkel Z."/>
            <person name="Mondo S.J."/>
            <person name="Kuo A."/>
            <person name="Hayes R.D."/>
            <person name="Haridas S."/>
            <person name="Andreopoulos B."/>
            <person name="Riley R."/>
            <person name="LaButti K."/>
            <person name="Pangilinan J."/>
            <person name="Lipzen A."/>
            <person name="Amirebrahimi M."/>
            <person name="Yan J."/>
            <person name="Adam C."/>
            <person name="Keymanesh K."/>
            <person name="Ng V."/>
            <person name="Louie K."/>
            <person name="Northen T."/>
            <person name="Drula E."/>
            <person name="Henrissat B."/>
            <person name="Hsieh H.M."/>
            <person name="Youens-Clark K."/>
            <person name="Lutzoni F."/>
            <person name="Miadlikowska J."/>
            <person name="Eastwood D.C."/>
            <person name="Hamelin R.C."/>
            <person name="Grigoriev I.V."/>
            <person name="U'Ren J.M."/>
        </authorList>
    </citation>
    <scope>NUCLEOTIDE SEQUENCE [LARGE SCALE GENOMIC DNA]</scope>
    <source>
        <strain evidence="1 2">CBS 119005</strain>
    </source>
</reference>
<keyword evidence="2" id="KW-1185">Reference proteome</keyword>
<dbReference type="EMBL" id="MU393589">
    <property type="protein sequence ID" value="KAI4860376.1"/>
    <property type="molecule type" value="Genomic_DNA"/>
</dbReference>
<comment type="caution">
    <text evidence="1">The sequence shown here is derived from an EMBL/GenBank/DDBJ whole genome shotgun (WGS) entry which is preliminary data.</text>
</comment>